<dbReference type="PANTHER" id="PTHR22926">
    <property type="entry name" value="PHOSPHO-N-ACETYLMURAMOYL-PENTAPEPTIDE-TRANSFERASE"/>
    <property type="match status" value="1"/>
</dbReference>
<comment type="similarity">
    <text evidence="2 7">Belongs to the glycosyltransferase 4 family. MraY subfamily.</text>
</comment>
<evidence type="ECO:0000256" key="6">
    <source>
        <dbReference type="ARBA" id="ARBA00023136"/>
    </source>
</evidence>
<dbReference type="InterPro" id="IPR018480">
    <property type="entry name" value="PNAcMuramoyl-5peptid_Trfase_CS"/>
</dbReference>
<feature type="transmembrane region" description="Helical" evidence="7">
    <location>
        <begin position="249"/>
        <end position="270"/>
    </location>
</feature>
<feature type="binding site" evidence="9">
    <location>
        <position position="178"/>
    </location>
    <ligand>
        <name>Mg(2+)</name>
        <dbReference type="ChEBI" id="CHEBI:18420"/>
    </ligand>
</feature>
<keyword evidence="3 7" id="KW-0808">Transferase</keyword>
<organism evidence="10">
    <name type="scientific">Candidatus Actinomarina minuta</name>
    <dbReference type="NCBI Taxonomy" id="1389454"/>
    <lineage>
        <taxon>Bacteria</taxon>
        <taxon>Bacillati</taxon>
        <taxon>Actinomycetota</taxon>
        <taxon>Actinomycetes</taxon>
        <taxon>Candidatus Actinomarinidae</taxon>
        <taxon>Candidatus Actinomarinales</taxon>
        <taxon>Candidatus Actinomarineae</taxon>
        <taxon>Candidatus Actinomarinaceae</taxon>
        <taxon>Candidatus Actinomarina</taxon>
    </lineage>
</organism>
<feature type="transmembrane region" description="Helical" evidence="7">
    <location>
        <begin position="125"/>
        <end position="142"/>
    </location>
</feature>
<evidence type="ECO:0000256" key="7">
    <source>
        <dbReference type="HAMAP-Rule" id="MF_00038"/>
    </source>
</evidence>
<protein>
    <recommendedName>
        <fullName evidence="7 8">Phospho-N-acetylmuramoyl-pentapeptide-transferase</fullName>
        <ecNumber evidence="7 8">2.7.8.13</ecNumber>
    </recommendedName>
    <alternativeName>
        <fullName evidence="7">UDP-MurNAc-pentapeptide phosphotransferase</fullName>
    </alternativeName>
</protein>
<feature type="transmembrane region" description="Helical" evidence="7">
    <location>
        <begin position="276"/>
        <end position="297"/>
    </location>
</feature>
<name>S5DPZ6_9ACTN</name>
<keyword evidence="4 7" id="KW-0812">Transmembrane</keyword>
<keyword evidence="7" id="KW-0573">Peptidoglycan synthesis</keyword>
<dbReference type="Pfam" id="PF10555">
    <property type="entry name" value="MraY_sig1"/>
    <property type="match status" value="1"/>
</dbReference>
<keyword evidence="5 7" id="KW-1133">Transmembrane helix</keyword>
<comment type="subcellular location">
    <subcellularLocation>
        <location evidence="7">Cell membrane</location>
        <topology evidence="7">Multi-pass membrane protein</topology>
    </subcellularLocation>
    <subcellularLocation>
        <location evidence="1">Membrane</location>
        <topology evidence="1">Multi-pass membrane protein</topology>
    </subcellularLocation>
</comment>
<keyword evidence="7 9" id="KW-0479">Metal-binding</keyword>
<dbReference type="NCBIfam" id="TIGR00445">
    <property type="entry name" value="mraY"/>
    <property type="match status" value="1"/>
</dbReference>
<dbReference type="EMBL" id="KC811139">
    <property type="protein sequence ID" value="AGQ19678.1"/>
    <property type="molecule type" value="Genomic_DNA"/>
</dbReference>
<dbReference type="PANTHER" id="PTHR22926:SF5">
    <property type="entry name" value="PHOSPHO-N-ACETYLMURAMOYL-PENTAPEPTIDE-TRANSFERASE HOMOLOG"/>
    <property type="match status" value="1"/>
</dbReference>
<feature type="transmembrane region" description="Helical" evidence="7">
    <location>
        <begin position="148"/>
        <end position="173"/>
    </location>
</feature>
<evidence type="ECO:0000313" key="10">
    <source>
        <dbReference type="EMBL" id="AGQ19678.1"/>
    </source>
</evidence>
<evidence type="ECO:0000256" key="4">
    <source>
        <dbReference type="ARBA" id="ARBA00022692"/>
    </source>
</evidence>
<feature type="transmembrane region" description="Helical" evidence="7">
    <location>
        <begin position="47"/>
        <end position="65"/>
    </location>
</feature>
<accession>S5DPZ6</accession>
<dbReference type="GO" id="GO:0009252">
    <property type="term" value="P:peptidoglycan biosynthetic process"/>
    <property type="evidence" value="ECO:0007669"/>
    <property type="project" value="UniProtKB-UniRule"/>
</dbReference>
<dbReference type="CDD" id="cd06852">
    <property type="entry name" value="GT_MraY"/>
    <property type="match status" value="1"/>
</dbReference>
<evidence type="ECO:0000256" key="9">
    <source>
        <dbReference type="PIRSR" id="PIRSR600715-1"/>
    </source>
</evidence>
<comment type="pathway">
    <text evidence="7">Cell wall biogenesis; peptidoglycan biosynthesis.</text>
</comment>
<dbReference type="AlphaFoldDB" id="S5DPZ6"/>
<evidence type="ECO:0000256" key="1">
    <source>
        <dbReference type="ARBA" id="ARBA00004141"/>
    </source>
</evidence>
<dbReference type="GO" id="GO:0008360">
    <property type="term" value="P:regulation of cell shape"/>
    <property type="evidence" value="ECO:0007669"/>
    <property type="project" value="UniProtKB-KW"/>
</dbReference>
<feature type="transmembrane region" description="Helical" evidence="7">
    <location>
        <begin position="85"/>
        <end position="105"/>
    </location>
</feature>
<keyword evidence="7" id="KW-0131">Cell cycle</keyword>
<feature type="transmembrane region" description="Helical" evidence="7">
    <location>
        <begin position="185"/>
        <end position="205"/>
    </location>
</feature>
<keyword evidence="7" id="KW-0132">Cell division</keyword>
<comment type="cofactor">
    <cofactor evidence="7 9">
        <name>Mg(2+)</name>
        <dbReference type="ChEBI" id="CHEBI:18420"/>
    </cofactor>
</comment>
<dbReference type="PROSITE" id="PS01347">
    <property type="entry name" value="MRAY_1"/>
    <property type="match status" value="1"/>
</dbReference>
<evidence type="ECO:0000256" key="8">
    <source>
        <dbReference type="NCBIfam" id="TIGR00445"/>
    </source>
</evidence>
<proteinExistence type="inferred from homology"/>
<comment type="catalytic activity">
    <reaction evidence="7">
        <text>UDP-N-acetyl-alpha-D-muramoyl-L-alanyl-gamma-D-glutamyl-meso-2,6-diaminopimeloyl-D-alanyl-D-alanine + di-trans,octa-cis-undecaprenyl phosphate = di-trans,octa-cis-undecaprenyl diphospho-N-acetyl-alpha-D-muramoyl-L-alanyl-D-glutamyl-meso-2,6-diaminopimeloyl-D-alanyl-D-alanine + UMP</text>
        <dbReference type="Rhea" id="RHEA:28386"/>
        <dbReference type="ChEBI" id="CHEBI:57865"/>
        <dbReference type="ChEBI" id="CHEBI:60392"/>
        <dbReference type="ChEBI" id="CHEBI:61386"/>
        <dbReference type="ChEBI" id="CHEBI:61387"/>
        <dbReference type="EC" id="2.7.8.13"/>
    </reaction>
</comment>
<dbReference type="GO" id="GO:0046872">
    <property type="term" value="F:metal ion binding"/>
    <property type="evidence" value="ECO:0007669"/>
    <property type="project" value="UniProtKB-KW"/>
</dbReference>
<keyword evidence="7" id="KW-0133">Cell shape</keyword>
<keyword evidence="7" id="KW-0961">Cell wall biogenesis/degradation</keyword>
<dbReference type="GO" id="GO:0008963">
    <property type="term" value="F:phospho-N-acetylmuramoyl-pentapeptide-transferase activity"/>
    <property type="evidence" value="ECO:0007669"/>
    <property type="project" value="UniProtKB-UniRule"/>
</dbReference>
<dbReference type="InterPro" id="IPR000715">
    <property type="entry name" value="Glycosyl_transferase_4"/>
</dbReference>
<sequence>MIGIIVAGAISFICVILSTYIGVNYFKTRNIGQPIQKEVVFHDHKKGTPTMGGVFIIFGTYSGYILSHINFWTIGAGFKIEFIDINPVILISLSLGTLMACVGLIDDLLKVRKNRNLGLRARNKIFLQILVASITSFYFYYLDYSSTFYFFSGFGFEVGFLKWIIITFLIVGITNSVNLTDGLDGLVAGSSSVSFGGILIISFWIFRHPEYYSSFMNNEILDLDLSILISALAGSALGFLWWNTNPAKIIMGDVGSHFIGSMFPIILISIGADGLILIFCFLYIFEALSVIIQVSSFKLNQKRIFKMTPIHHHFEMSGWAETTIIVRFWIINGIFIVIGLGLFYGDWVLFGN</sequence>
<evidence type="ECO:0000256" key="2">
    <source>
        <dbReference type="ARBA" id="ARBA00005583"/>
    </source>
</evidence>
<dbReference type="InterPro" id="IPR003524">
    <property type="entry name" value="PNAcMuramoyl-5peptid_Trfase"/>
</dbReference>
<feature type="binding site" evidence="9">
    <location>
        <position position="253"/>
    </location>
    <ligand>
        <name>Mg(2+)</name>
        <dbReference type="ChEBI" id="CHEBI:18420"/>
    </ligand>
</feature>
<evidence type="ECO:0000256" key="5">
    <source>
        <dbReference type="ARBA" id="ARBA00022989"/>
    </source>
</evidence>
<evidence type="ECO:0000256" key="3">
    <source>
        <dbReference type="ARBA" id="ARBA00022679"/>
    </source>
</evidence>
<dbReference type="GO" id="GO:0071555">
    <property type="term" value="P:cell wall organization"/>
    <property type="evidence" value="ECO:0007669"/>
    <property type="project" value="UniProtKB-KW"/>
</dbReference>
<dbReference type="HAMAP" id="MF_00038">
    <property type="entry name" value="MraY"/>
    <property type="match status" value="1"/>
</dbReference>
<reference evidence="10" key="1">
    <citation type="journal article" date="2013" name="Sci. Rep.">
        <title>Metagenomics uncovers a new group of low GC and ultra-small marine Actinobacteria.</title>
        <authorList>
            <person name="Ghai R."/>
            <person name="Mizuno C.M."/>
            <person name="Picazo A."/>
            <person name="Camacho A."/>
            <person name="Rodriguez-Valera F."/>
        </authorList>
    </citation>
    <scope>NUCLEOTIDE SEQUENCE</scope>
</reference>
<keyword evidence="6 7" id="KW-0472">Membrane</keyword>
<gene>
    <name evidence="7" type="primary">mraY</name>
</gene>
<dbReference type="EC" id="2.7.8.13" evidence="7 8"/>
<feature type="transmembrane region" description="Helical" evidence="7">
    <location>
        <begin position="324"/>
        <end position="344"/>
    </location>
</feature>
<dbReference type="GO" id="GO:0051301">
    <property type="term" value="P:cell division"/>
    <property type="evidence" value="ECO:0007669"/>
    <property type="project" value="UniProtKB-KW"/>
</dbReference>
<dbReference type="GO" id="GO:0051992">
    <property type="term" value="F:UDP-N-acetylmuramoyl-L-alanyl-D-glutamyl-meso-2,6-diaminopimelyl-D-alanyl-D-alanine:undecaprenyl-phosphate transferase activity"/>
    <property type="evidence" value="ECO:0007669"/>
    <property type="project" value="RHEA"/>
</dbReference>
<keyword evidence="7 9" id="KW-0460">Magnesium</keyword>
<dbReference type="UniPathway" id="UPA00219"/>
<dbReference type="GO" id="GO:0005886">
    <property type="term" value="C:plasma membrane"/>
    <property type="evidence" value="ECO:0007669"/>
    <property type="project" value="UniProtKB-SubCell"/>
</dbReference>
<feature type="transmembrane region" description="Helical" evidence="7">
    <location>
        <begin position="225"/>
        <end position="242"/>
    </location>
</feature>
<dbReference type="Pfam" id="PF00953">
    <property type="entry name" value="Glycos_transf_4"/>
    <property type="match status" value="1"/>
</dbReference>
<comment type="function">
    <text evidence="7">Catalyzes the initial step of the lipid cycle reactions in the biosynthesis of the cell wall peptidoglycan: transfers peptidoglycan precursor phospho-MurNAc-pentapeptide from UDP-MurNAc-pentapeptide onto the lipid carrier undecaprenyl phosphate, yielding undecaprenyl-pyrophosphoryl-MurNAc-pentapeptide, known as lipid I.</text>
</comment>
<dbReference type="PROSITE" id="PS01348">
    <property type="entry name" value="MRAY_2"/>
    <property type="match status" value="1"/>
</dbReference>
<keyword evidence="7" id="KW-1003">Cell membrane</keyword>
<feature type="transmembrane region" description="Helical" evidence="7">
    <location>
        <begin position="6"/>
        <end position="26"/>
    </location>
</feature>